<dbReference type="Pfam" id="PF00082">
    <property type="entry name" value="Peptidase_S8"/>
    <property type="match status" value="1"/>
</dbReference>
<dbReference type="GO" id="GO:0006508">
    <property type="term" value="P:proteolysis"/>
    <property type="evidence" value="ECO:0007669"/>
    <property type="project" value="UniProtKB-KW"/>
</dbReference>
<dbReference type="GO" id="GO:0004252">
    <property type="term" value="F:serine-type endopeptidase activity"/>
    <property type="evidence" value="ECO:0007669"/>
    <property type="project" value="InterPro"/>
</dbReference>
<dbReference type="PROSITE" id="PS51892">
    <property type="entry name" value="SUBTILASE"/>
    <property type="match status" value="1"/>
</dbReference>
<evidence type="ECO:0000256" key="2">
    <source>
        <dbReference type="ARBA" id="ARBA00022670"/>
    </source>
</evidence>
<keyword evidence="2" id="KW-0645">Protease</keyword>
<dbReference type="RefSeq" id="WP_117555511.1">
    <property type="nucleotide sequence ID" value="NZ_QSOV01000001.1"/>
</dbReference>
<dbReference type="PANTHER" id="PTHR43806">
    <property type="entry name" value="PEPTIDASE S8"/>
    <property type="match status" value="1"/>
</dbReference>
<dbReference type="SUPFAM" id="SSF52743">
    <property type="entry name" value="Subtilisin-like"/>
    <property type="match status" value="1"/>
</dbReference>
<evidence type="ECO:0000256" key="3">
    <source>
        <dbReference type="ARBA" id="ARBA00022801"/>
    </source>
</evidence>
<dbReference type="InterPro" id="IPR050131">
    <property type="entry name" value="Peptidase_S8_subtilisin-like"/>
</dbReference>
<dbReference type="InterPro" id="IPR000209">
    <property type="entry name" value="Peptidase_S8/S53_dom"/>
</dbReference>
<evidence type="ECO:0000256" key="5">
    <source>
        <dbReference type="PROSITE-ProRule" id="PRU01240"/>
    </source>
</evidence>
<name>A0A3E4GTN1_9FIRM</name>
<dbReference type="Proteomes" id="UP000260655">
    <property type="component" value="Unassembled WGS sequence"/>
</dbReference>
<evidence type="ECO:0000256" key="4">
    <source>
        <dbReference type="ARBA" id="ARBA00022825"/>
    </source>
</evidence>
<comment type="caution">
    <text evidence="5">Lacks conserved residue(s) required for the propagation of feature annotation.</text>
</comment>
<keyword evidence="4" id="KW-0720">Serine protease</keyword>
<evidence type="ECO:0000256" key="1">
    <source>
        <dbReference type="ARBA" id="ARBA00011073"/>
    </source>
</evidence>
<dbReference type="PANTHER" id="PTHR43806:SF11">
    <property type="entry name" value="CEREVISIN-RELATED"/>
    <property type="match status" value="1"/>
</dbReference>
<evidence type="ECO:0000313" key="8">
    <source>
        <dbReference type="Proteomes" id="UP000260655"/>
    </source>
</evidence>
<keyword evidence="3" id="KW-0378">Hydrolase</keyword>
<sequence>MKKKMVVAVIDSGVNKMDGMLQEQDIEDIYYEDQEFKTCYVGKLNPHGTEIIKVLLKEAPDIKILSVRTLQADNRCMLSAIIHALEFCIEQKVDVINLSLGSCGSTSSRLKELQQVCERAIQRGIVIFAADNNISGKKSYPANFENVIGVVAPENQKEFCKVSYKSRVIEFSDNYVYVPDKMRCIIRRGNSYLCPFLAGLFCRFVNGNDAEDMRSIDSFFDFLEKFSDTKNISKIFFDKNDEKERYSLQGKKVLFFADDMDYNNLQMYHMYQEICDIRQCFNRFIQTSFEEMEKLLTGIDVFFIGALSNQFINHNQQYLMRLLDILLTLQIEVVTVFPIINTYERMLLTQESDGTIKSIYK</sequence>
<evidence type="ECO:0000313" key="7">
    <source>
        <dbReference type="EMBL" id="RGJ26274.1"/>
    </source>
</evidence>
<protein>
    <recommendedName>
        <fullName evidence="6">Peptidase S8/S53 domain-containing protein</fullName>
    </recommendedName>
</protein>
<proteinExistence type="inferred from homology"/>
<organism evidence="7 8">
    <name type="scientific">Coprococcus comes</name>
    <dbReference type="NCBI Taxonomy" id="410072"/>
    <lineage>
        <taxon>Bacteria</taxon>
        <taxon>Bacillati</taxon>
        <taxon>Bacillota</taxon>
        <taxon>Clostridia</taxon>
        <taxon>Lachnospirales</taxon>
        <taxon>Lachnospiraceae</taxon>
        <taxon>Coprococcus</taxon>
    </lineage>
</organism>
<comment type="similarity">
    <text evidence="1 5">Belongs to the peptidase S8 family.</text>
</comment>
<reference evidence="7 8" key="1">
    <citation type="submission" date="2018-08" db="EMBL/GenBank/DDBJ databases">
        <title>A genome reference for cultivated species of the human gut microbiota.</title>
        <authorList>
            <person name="Zou Y."/>
            <person name="Xue W."/>
            <person name="Luo G."/>
        </authorList>
    </citation>
    <scope>NUCLEOTIDE SEQUENCE [LARGE SCALE GENOMIC DNA]</scope>
    <source>
        <strain evidence="7 8">TM07-19</strain>
    </source>
</reference>
<dbReference type="InterPro" id="IPR036852">
    <property type="entry name" value="Peptidase_S8/S53_dom_sf"/>
</dbReference>
<dbReference type="EMBL" id="QSOV01000001">
    <property type="protein sequence ID" value="RGJ26274.1"/>
    <property type="molecule type" value="Genomic_DNA"/>
</dbReference>
<dbReference type="AlphaFoldDB" id="A0A3E4GTN1"/>
<feature type="domain" description="Peptidase S8/S53" evidence="6">
    <location>
        <begin position="3"/>
        <end position="167"/>
    </location>
</feature>
<evidence type="ECO:0000259" key="6">
    <source>
        <dbReference type="Pfam" id="PF00082"/>
    </source>
</evidence>
<accession>A0A3E4GTN1</accession>
<gene>
    <name evidence="7" type="ORF">DXD67_00390</name>
</gene>
<comment type="caution">
    <text evidence="7">The sequence shown here is derived from an EMBL/GenBank/DDBJ whole genome shotgun (WGS) entry which is preliminary data.</text>
</comment>
<dbReference type="Gene3D" id="3.40.50.200">
    <property type="entry name" value="Peptidase S8/S53 domain"/>
    <property type="match status" value="1"/>
</dbReference>